<sequence>MKKTTVKYSQASTDFYFETSFSQLKEIVDKQRTVLLTDTNIFEAHPAKFKGWKTIVVPAGEAHKHMDTVSSVIEKLIGLEADRQWTLVGVGGGVITDLAGFVAAIYMRGIAFGFVPTSILAMVDASIGGKNGVDVGVYKNMAGIIRQPQFLLYDVSLLKTLPEQEWINGFAEIIKHACIKDAAMFKQLQQNDLAFYQRKKAELQKLIERNVKIKAKVVQTDEFEKADRKLLNYGHTLGHAIENELQLPHGFAISIGMVYAAHLSQNLSGLKASAVNQIIEVLEKYGLPTHANIDMAQAFDILKMDKKRQENSMNYIVLEKIGSAKVQKIDLKELQTLLNN</sequence>
<dbReference type="Gene3D" id="1.20.1090.10">
    <property type="entry name" value="Dehydroquinate synthase-like - alpha domain"/>
    <property type="match status" value="1"/>
</dbReference>
<evidence type="ECO:0000256" key="1">
    <source>
        <dbReference type="ARBA" id="ARBA00001911"/>
    </source>
</evidence>
<evidence type="ECO:0000256" key="7">
    <source>
        <dbReference type="ARBA" id="ARBA00023027"/>
    </source>
</evidence>
<keyword evidence="15" id="KW-1185">Reference proteome</keyword>
<comment type="cofactor">
    <cofactor evidence="1">
        <name>NAD(+)</name>
        <dbReference type="ChEBI" id="CHEBI:57540"/>
    </cofactor>
</comment>
<comment type="function">
    <text evidence="3">Catalyzes the conversion of 3-deoxy-D-arabino-heptulosonate 7-phosphate (DAHP) to dehydroquinate (DHQ).</text>
</comment>
<gene>
    <name evidence="14" type="primary">aroB</name>
    <name evidence="14" type="ORF">O3P16_13790</name>
</gene>
<keyword evidence="4" id="KW-0479">Metal-binding</keyword>
<dbReference type="PANTHER" id="PTHR43622">
    <property type="entry name" value="3-DEHYDROQUINATE SYNTHASE"/>
    <property type="match status" value="1"/>
</dbReference>
<evidence type="ECO:0000256" key="3">
    <source>
        <dbReference type="ARBA" id="ARBA00003485"/>
    </source>
</evidence>
<dbReference type="InterPro" id="IPR056179">
    <property type="entry name" value="DHQS_C"/>
</dbReference>
<dbReference type="InterPro" id="IPR030963">
    <property type="entry name" value="DHQ_synth_fam"/>
</dbReference>
<dbReference type="InterPro" id="IPR030960">
    <property type="entry name" value="DHQS/DOIS_N"/>
</dbReference>
<organism evidence="14 15">
    <name type="scientific">Polluticaenibacter yanchengensis</name>
    <dbReference type="NCBI Taxonomy" id="3014562"/>
    <lineage>
        <taxon>Bacteria</taxon>
        <taxon>Pseudomonadati</taxon>
        <taxon>Bacteroidota</taxon>
        <taxon>Chitinophagia</taxon>
        <taxon>Chitinophagales</taxon>
        <taxon>Chitinophagaceae</taxon>
        <taxon>Polluticaenibacter</taxon>
    </lineage>
</organism>
<evidence type="ECO:0000256" key="11">
    <source>
        <dbReference type="SAM" id="Coils"/>
    </source>
</evidence>
<feature type="domain" description="3-dehydroquinate synthase C-terminal" evidence="13">
    <location>
        <begin position="169"/>
        <end position="307"/>
    </location>
</feature>
<keyword evidence="9" id="KW-0170">Cobalt</keyword>
<dbReference type="GO" id="GO:0003856">
    <property type="term" value="F:3-dehydroquinate synthase activity"/>
    <property type="evidence" value="ECO:0007669"/>
    <property type="project" value="UniProtKB-EC"/>
</dbReference>
<dbReference type="RefSeq" id="WP_407032215.1">
    <property type="nucleotide sequence ID" value="NZ_JAQGEF010000018.1"/>
</dbReference>
<keyword evidence="5" id="KW-0547">Nucleotide-binding</keyword>
<keyword evidence="6" id="KW-0862">Zinc</keyword>
<dbReference type="Pfam" id="PF24621">
    <property type="entry name" value="DHQS_C"/>
    <property type="match status" value="1"/>
</dbReference>
<keyword evidence="11" id="KW-0175">Coiled coil</keyword>
<dbReference type="Pfam" id="PF01761">
    <property type="entry name" value="DHQ_synthase"/>
    <property type="match status" value="1"/>
</dbReference>
<dbReference type="EC" id="4.2.3.4" evidence="10"/>
<comment type="cofactor">
    <cofactor evidence="2">
        <name>Co(2+)</name>
        <dbReference type="ChEBI" id="CHEBI:48828"/>
    </cofactor>
</comment>
<keyword evidence="7" id="KW-0520">NAD</keyword>
<dbReference type="PANTHER" id="PTHR43622:SF1">
    <property type="entry name" value="3-DEHYDROQUINATE SYNTHASE"/>
    <property type="match status" value="1"/>
</dbReference>
<evidence type="ECO:0000256" key="5">
    <source>
        <dbReference type="ARBA" id="ARBA00022741"/>
    </source>
</evidence>
<comment type="caution">
    <text evidence="14">The sequence shown here is derived from an EMBL/GenBank/DDBJ whole genome shotgun (WGS) entry which is preliminary data.</text>
</comment>
<evidence type="ECO:0000256" key="6">
    <source>
        <dbReference type="ARBA" id="ARBA00022833"/>
    </source>
</evidence>
<evidence type="ECO:0000256" key="8">
    <source>
        <dbReference type="ARBA" id="ARBA00023239"/>
    </source>
</evidence>
<accession>A0ABT4UM28</accession>
<dbReference type="NCBIfam" id="TIGR01357">
    <property type="entry name" value="aroB"/>
    <property type="match status" value="1"/>
</dbReference>
<proteinExistence type="predicted"/>
<feature type="domain" description="3-dehydroquinate synthase N-terminal" evidence="12">
    <location>
        <begin position="55"/>
        <end position="167"/>
    </location>
</feature>
<dbReference type="CDD" id="cd08195">
    <property type="entry name" value="DHQS"/>
    <property type="match status" value="1"/>
</dbReference>
<dbReference type="PIRSF" id="PIRSF001455">
    <property type="entry name" value="DHQ_synth"/>
    <property type="match status" value="1"/>
</dbReference>
<name>A0ABT4UM28_9BACT</name>
<evidence type="ECO:0000256" key="2">
    <source>
        <dbReference type="ARBA" id="ARBA00001941"/>
    </source>
</evidence>
<evidence type="ECO:0000259" key="12">
    <source>
        <dbReference type="Pfam" id="PF01761"/>
    </source>
</evidence>
<evidence type="ECO:0000313" key="15">
    <source>
        <dbReference type="Proteomes" id="UP001210231"/>
    </source>
</evidence>
<dbReference type="SUPFAM" id="SSF56796">
    <property type="entry name" value="Dehydroquinate synthase-like"/>
    <property type="match status" value="1"/>
</dbReference>
<evidence type="ECO:0000256" key="10">
    <source>
        <dbReference type="NCBIfam" id="TIGR01357"/>
    </source>
</evidence>
<protein>
    <recommendedName>
        <fullName evidence="10">3-dehydroquinate synthase</fullName>
        <ecNumber evidence="10">4.2.3.4</ecNumber>
    </recommendedName>
</protein>
<evidence type="ECO:0000259" key="13">
    <source>
        <dbReference type="Pfam" id="PF24621"/>
    </source>
</evidence>
<evidence type="ECO:0000256" key="9">
    <source>
        <dbReference type="ARBA" id="ARBA00023285"/>
    </source>
</evidence>
<dbReference type="Gene3D" id="3.40.50.1970">
    <property type="match status" value="1"/>
</dbReference>
<feature type="coiled-coil region" evidence="11">
    <location>
        <begin position="186"/>
        <end position="216"/>
    </location>
</feature>
<dbReference type="Proteomes" id="UP001210231">
    <property type="component" value="Unassembled WGS sequence"/>
</dbReference>
<evidence type="ECO:0000256" key="4">
    <source>
        <dbReference type="ARBA" id="ARBA00022723"/>
    </source>
</evidence>
<dbReference type="EMBL" id="JAQGEF010000018">
    <property type="protein sequence ID" value="MDA3615887.1"/>
    <property type="molecule type" value="Genomic_DNA"/>
</dbReference>
<keyword evidence="8 14" id="KW-0456">Lyase</keyword>
<dbReference type="InterPro" id="IPR016037">
    <property type="entry name" value="DHQ_synth_AroB"/>
</dbReference>
<dbReference type="InterPro" id="IPR050071">
    <property type="entry name" value="Dehydroquinate_synthase"/>
</dbReference>
<evidence type="ECO:0000313" key="14">
    <source>
        <dbReference type="EMBL" id="MDA3615887.1"/>
    </source>
</evidence>
<reference evidence="14 15" key="1">
    <citation type="submission" date="2022-12" db="EMBL/GenBank/DDBJ databases">
        <title>Chitinophagaceae gen. sp. nov., a new member of the family Chitinophagaceae, isolated from soil in a chemical factory.</title>
        <authorList>
            <person name="Ke Z."/>
        </authorList>
    </citation>
    <scope>NUCLEOTIDE SEQUENCE [LARGE SCALE GENOMIC DNA]</scope>
    <source>
        <strain evidence="14 15">LY-5</strain>
    </source>
</reference>